<dbReference type="AlphaFoldDB" id="A0A8C4Q074"/>
<name>A0A8C4Q074_EPTBU</name>
<protein>
    <recommendedName>
        <fullName evidence="2">Winged helix Storkhead-box1 domain-containing protein</fullName>
    </recommendedName>
</protein>
<feature type="region of interest" description="Disordered" evidence="1">
    <location>
        <begin position="394"/>
        <end position="443"/>
    </location>
</feature>
<keyword evidence="4" id="KW-1185">Reference proteome</keyword>
<feature type="region of interest" description="Disordered" evidence="1">
    <location>
        <begin position="943"/>
        <end position="1009"/>
    </location>
</feature>
<feature type="compositionally biased region" description="Polar residues" evidence="1">
    <location>
        <begin position="1000"/>
        <end position="1009"/>
    </location>
</feature>
<organism evidence="3 4">
    <name type="scientific">Eptatretus burgeri</name>
    <name type="common">Inshore hagfish</name>
    <dbReference type="NCBI Taxonomy" id="7764"/>
    <lineage>
        <taxon>Eukaryota</taxon>
        <taxon>Metazoa</taxon>
        <taxon>Chordata</taxon>
        <taxon>Craniata</taxon>
        <taxon>Vertebrata</taxon>
        <taxon>Cyclostomata</taxon>
        <taxon>Myxini</taxon>
        <taxon>Myxiniformes</taxon>
        <taxon>Myxinidae</taxon>
        <taxon>Eptatretinae</taxon>
        <taxon>Eptatretus</taxon>
    </lineage>
</organism>
<feature type="compositionally biased region" description="Basic residues" evidence="1">
    <location>
        <begin position="522"/>
        <end position="534"/>
    </location>
</feature>
<reference evidence="3" key="2">
    <citation type="submission" date="2025-09" db="UniProtKB">
        <authorList>
            <consortium name="Ensembl"/>
        </authorList>
    </citation>
    <scope>IDENTIFICATION</scope>
</reference>
<proteinExistence type="predicted"/>
<feature type="region of interest" description="Disordered" evidence="1">
    <location>
        <begin position="516"/>
        <end position="577"/>
    </location>
</feature>
<evidence type="ECO:0000313" key="3">
    <source>
        <dbReference type="Ensembl" id="ENSEBUP00000008016.1"/>
    </source>
</evidence>
<sequence>MSQRVVQLAPACLAIVLGRESEPEAERMAAPGQAREPWPSGYQLFADFKAANASRFWDTRVSAGVRAARLAGWLHGGALLVRGERAQLDALRDAWGRRALRPPSGFTIRHVGDVRPILMVPAAQSHFIPLGDVLCAAIAQLSGRQQPVTQERLLQYLDQAFPGVPTPNQEVLHSTLGSLIKERKIYHTGEGYFIVTPQTYYVTSSLIRDDKKWVRSERDSPETCFPVLTPSNENNDCWQSPFGAHCLSCQCFHAEGNVSGEAKVEDKDGGLPMDVHNEKAQTKCTTEEKSKKVEKISKVFGLRLFRRSSQRKEKIPRKEHATFSAQFPPIEWPVRDEESQENLPRHLEHQIIRRINPELTVQNLLRHTALLEHVTSQATSRDAGTSTVVPAMRSRDKTRATNRRLASSGSRIRSRTHASRRRARALSSKVSSADEAVCHREETTEKPWTSRDLREQWIGPVRPHSDEDILVDEAGHVSGQGVEEMPSWLQSWQRTQNNGDVVKRLSRRKGCVCRNNEGGHARKDHKAHHLKIRSKSVEPSKSKTSMKHDFDTAGDQRVTSHGGHQNALSNGLENAPNATTAQREVTEKLMHGTFSTSNGINYHGFSRTQPIHHQRRPEITRTLYHFEPAEKDSCSLVNADIDGNQKNKDCDCNITDATGCTADYFNNNESRETILCAPEKPRTFKKHVRKEKQFRRNEVQDFVTVNSFVCKAIDEGNVHKKVHISKEHCSGEVAEMNEVVLTQEAQRGLTCESENFTDEDCQLYVQDIQEDSDGSSLCLNEEDGSRDSPNSPLQVSGSYHCPPVHFLNKIEDSPTPCPSAIARDAGNSSQHQEMLMDGFNDGINGVFSNNRAVETTNFRDDQDVIARRVQDGSKQERSGVTRVRGKQLQVSTPLMRLEEDIVEGFAGEIEGSIFDCNPNTDAEAFLEMANDDDEISDILSPRQSQGTLSQGDFECHRESTDQEGFNENPCLVSPDSSVSSTMDSGLPPSRAENTDLHNFIISSRSSSPR</sequence>
<dbReference type="GO" id="GO:0006357">
    <property type="term" value="P:regulation of transcription by RNA polymerase II"/>
    <property type="evidence" value="ECO:0007669"/>
    <property type="project" value="InterPro"/>
</dbReference>
<accession>A0A8C4Q074</accession>
<evidence type="ECO:0000256" key="1">
    <source>
        <dbReference type="SAM" id="MobiDB-lite"/>
    </source>
</evidence>
<feature type="region of interest" description="Disordered" evidence="1">
    <location>
        <begin position="774"/>
        <end position="795"/>
    </location>
</feature>
<dbReference type="GO" id="GO:0005634">
    <property type="term" value="C:nucleus"/>
    <property type="evidence" value="ECO:0007669"/>
    <property type="project" value="TreeGrafter"/>
</dbReference>
<dbReference type="Proteomes" id="UP000694388">
    <property type="component" value="Unplaced"/>
</dbReference>
<evidence type="ECO:0000313" key="4">
    <source>
        <dbReference type="Proteomes" id="UP000694388"/>
    </source>
</evidence>
<dbReference type="Ensembl" id="ENSEBUT00000008508.1">
    <property type="protein sequence ID" value="ENSEBUP00000008016.1"/>
    <property type="gene ID" value="ENSEBUG00000005212.1"/>
</dbReference>
<dbReference type="PANTHER" id="PTHR22437:SF0">
    <property type="entry name" value="FI21431P1"/>
    <property type="match status" value="1"/>
</dbReference>
<feature type="compositionally biased region" description="Polar residues" evidence="1">
    <location>
        <begin position="557"/>
        <end position="577"/>
    </location>
</feature>
<dbReference type="GO" id="GO:0000977">
    <property type="term" value="F:RNA polymerase II transcription regulatory region sequence-specific DNA binding"/>
    <property type="evidence" value="ECO:0007669"/>
    <property type="project" value="TreeGrafter"/>
</dbReference>
<reference evidence="3" key="1">
    <citation type="submission" date="2025-08" db="UniProtKB">
        <authorList>
            <consortium name="Ensembl"/>
        </authorList>
    </citation>
    <scope>IDENTIFICATION</scope>
</reference>
<dbReference type="PANTHER" id="PTHR22437">
    <property type="entry name" value="WINGED HELIX DOMAIN-CONTAINING PROTEIN"/>
    <property type="match status" value="1"/>
</dbReference>
<feature type="compositionally biased region" description="Basic and acidic residues" evidence="1">
    <location>
        <begin position="535"/>
        <end position="551"/>
    </location>
</feature>
<dbReference type="InterPro" id="IPR040126">
    <property type="entry name" value="STOX1/2"/>
</dbReference>
<feature type="domain" description="Winged helix Storkhead-box1" evidence="2">
    <location>
        <begin position="119"/>
        <end position="197"/>
    </location>
</feature>
<feature type="compositionally biased region" description="Basic residues" evidence="1">
    <location>
        <begin position="412"/>
        <end position="424"/>
    </location>
</feature>
<feature type="compositionally biased region" description="Low complexity" evidence="1">
    <location>
        <begin position="972"/>
        <end position="984"/>
    </location>
</feature>
<evidence type="ECO:0000259" key="2">
    <source>
        <dbReference type="Pfam" id="PF10264"/>
    </source>
</evidence>
<dbReference type="GeneTree" id="ENSGT00520000055589"/>
<dbReference type="Pfam" id="PF10264">
    <property type="entry name" value="WHD_Storkhead"/>
    <property type="match status" value="1"/>
</dbReference>
<dbReference type="GO" id="GO:0005737">
    <property type="term" value="C:cytoplasm"/>
    <property type="evidence" value="ECO:0007669"/>
    <property type="project" value="TreeGrafter"/>
</dbReference>
<dbReference type="InterPro" id="IPR019391">
    <property type="entry name" value="Storkhead-box_WHD"/>
</dbReference>